<feature type="region of interest" description="Disordered" evidence="1">
    <location>
        <begin position="292"/>
        <end position="313"/>
    </location>
</feature>
<reference evidence="2" key="1">
    <citation type="submission" date="2020-02" db="EMBL/GenBank/DDBJ databases">
        <authorList>
            <person name="Meier V. D."/>
        </authorList>
    </citation>
    <scope>NUCLEOTIDE SEQUENCE</scope>
    <source>
        <strain evidence="2">AVDCRST_MAG05</strain>
    </source>
</reference>
<name>A0A6J4S8D9_9ACTN</name>
<evidence type="ECO:0000313" key="2">
    <source>
        <dbReference type="EMBL" id="CAA9487273.1"/>
    </source>
</evidence>
<dbReference type="EMBL" id="CADCVM010000182">
    <property type="protein sequence ID" value="CAA9487273.1"/>
    <property type="molecule type" value="Genomic_DNA"/>
</dbReference>
<feature type="compositionally biased region" description="Low complexity" evidence="1">
    <location>
        <begin position="296"/>
        <end position="313"/>
    </location>
</feature>
<dbReference type="AlphaFoldDB" id="A0A6J4S8D9"/>
<organism evidence="2">
    <name type="scientific">uncultured Rubrobacteraceae bacterium</name>
    <dbReference type="NCBI Taxonomy" id="349277"/>
    <lineage>
        <taxon>Bacteria</taxon>
        <taxon>Bacillati</taxon>
        <taxon>Actinomycetota</taxon>
        <taxon>Rubrobacteria</taxon>
        <taxon>Rubrobacterales</taxon>
        <taxon>Rubrobacteraceae</taxon>
        <taxon>environmental samples</taxon>
    </lineage>
</organism>
<accession>A0A6J4S8D9</accession>
<evidence type="ECO:0000256" key="1">
    <source>
        <dbReference type="SAM" id="MobiDB-lite"/>
    </source>
</evidence>
<sequence>MSEIDPGMLREAMVSSRWTALTRAGLDLASVGRWDPELLRESRVLVPVDVQALYVPTGSAEVMVRLPFALTEPDGQPPATMPDPFDPGAAREAGVHLHWAMPDALLRGALAARPDGATNRLALSALPDRWLVLRLLAPNGAAQVSTRGWVVCADVGTVVELPDWTGEPPVPAARRRTVAPAELTGSVGGSAQWASTYDAVRDRFAFHDPLDDLAAVAPNGVAGAQAGYLVTGWWSHAELDPLDAARTDASLHDHLDRMGWHLQEDLEDGHRLVASGAVESVRRATLDLRTADRYSPPEAAAEARPGDAAAPDPAASIRRAIEPSTRYEARMTPFADVAKRVVASEPLFPRSTLLHGCVHGVPVGGEVDPGLDRRPAADALAVVLGHHDDDVVASVAADGFGITDPEQRRAAERLVGGFSGQSLDRLATPDGLVDIEEQEHGAAFTGLSGGTSGSDRVKMGDAAAPLIAGAAGRSRVSREEQAAMEPLQPRITWAGKTRFELLEDDGASLRRQVLEWTAQRPTREPSSEVREIRRPAPRFHVPAPPIVAVRGAKRSLRHRGDGRFSPDGRLRARWPSQVLRAPELVDLAAVLPSLMTAAVPGEALALAREAVLTNPYLSPWLSEIAAQRAGADPQAMGTRFKAESVVRYGREAAYDARSSFLTGALDTSSLTSMLVADQVLRHSLYEGVEPDPVAVTTWSQPWIPLWLEWEAELTETDPLDGWALGPIDLEPPETTTAGRVITHRGRSILTTGVATTMTAAITAWLRAEDERDASPTGGEVGEGVEQALATLRDRLDNLDVVSAALDGFREQLLGLPYLDGTAARPKPGENPPELSVRGEMRIRKARLIDAFGRVVDLPDAAAPALPARDEIATSPPALRIRPRLTVPARWLFRFVDPTGPAADAAEARVDQVDPAQTVNPVAGFLLPDHIDEAVEVFDVAGGPLGQLVHESFGGGVVWEPAAGRPVQADAGPLEGLAPPQRIVGYLAAGLVAEHARQRQGLPARPESESALSALLRAIDTTLWSVDAYAGLGSEHIAGLVGRPIAVVRARLSLEVRTDLDDLDLSDPQQRAAREQAYRDLAALAFPVRLGELSRTDDGLLGFFVDDDYTRFHVVDKVVASHAFDTGRGKGQLGTYGTTPEVPGEAPISNRYVVAEDELCVHPGQTVTLTLLMHPAGKVHLTSGVLPRKSLRLQRDWVAPGLAVMAPSARVGPVLVDPAKVALPLVSAFPKEQLFTRRDSPLTWKDDPILAATQTALLPDLPHEVQEGYIRIAPAPKGGQP</sequence>
<protein>
    <submittedName>
        <fullName evidence="2">Uncharacterized protein</fullName>
    </submittedName>
</protein>
<gene>
    <name evidence="2" type="ORF">AVDCRST_MAG05-1677</name>
</gene>
<proteinExistence type="predicted"/>